<sequence length="309" mass="34992">MIQKQFKLNDGNTMPSFGLGTWNSKKGLVGEAVKYAILEAGYKHIDCAAVYGNEKEIGEAFDEIFKSGKVKREDIFITSKLWNTNHKKEDVLKACVKTLNDLKLDYLDLYLIHWGIAFKSGKENEPLDSEGYIKTANVSVHETWETMQELVDKGLVKSIGVSNFSTQLILELLSYAKIKPVVNQIEVHPYNTQDLFLKYMAHENILVTAYSPLGSPGGLDAGEDLLLEDDVILALAKKYKKSPAQIALNWGIGRNVVIIPKSTTKARIKENIEALDFEMSVEDHDKISGLNRDYRFVDPIKWWNIPYFK</sequence>
<evidence type="ECO:0000256" key="2">
    <source>
        <dbReference type="ARBA" id="ARBA00022857"/>
    </source>
</evidence>
<dbReference type="PANTHER" id="PTHR11732">
    <property type="entry name" value="ALDO/KETO REDUCTASE"/>
    <property type="match status" value="1"/>
</dbReference>
<evidence type="ECO:0000313" key="9">
    <source>
        <dbReference type="Proteomes" id="UP000745577"/>
    </source>
</evidence>
<name>A0A955L0K8_9BACT</name>
<comment type="similarity">
    <text evidence="1">Belongs to the aldo/keto reductase family.</text>
</comment>
<feature type="binding site" evidence="5">
    <location>
        <position position="113"/>
    </location>
    <ligand>
        <name>substrate</name>
    </ligand>
</feature>
<feature type="site" description="Lowers pKa of active site Tyr" evidence="6">
    <location>
        <position position="80"/>
    </location>
</feature>
<dbReference type="EMBL" id="JAGQLL010000036">
    <property type="protein sequence ID" value="MCA9380178.1"/>
    <property type="molecule type" value="Genomic_DNA"/>
</dbReference>
<dbReference type="InterPro" id="IPR036812">
    <property type="entry name" value="NAD(P)_OxRdtase_dom_sf"/>
</dbReference>
<protein>
    <submittedName>
        <fullName evidence="8">Aldo/keto reductase</fullName>
    </submittedName>
</protein>
<evidence type="ECO:0000256" key="3">
    <source>
        <dbReference type="ARBA" id="ARBA00023002"/>
    </source>
</evidence>
<reference evidence="8" key="1">
    <citation type="submission" date="2020-04" db="EMBL/GenBank/DDBJ databases">
        <authorList>
            <person name="Zhang T."/>
        </authorList>
    </citation>
    <scope>NUCLEOTIDE SEQUENCE</scope>
    <source>
        <strain evidence="8">HKST-UBA15</strain>
    </source>
</reference>
<dbReference type="PIRSF" id="PIRSF000097">
    <property type="entry name" value="AKR"/>
    <property type="match status" value="1"/>
</dbReference>
<dbReference type="InterPro" id="IPR023210">
    <property type="entry name" value="NADP_OxRdtase_dom"/>
</dbReference>
<evidence type="ECO:0000259" key="7">
    <source>
        <dbReference type="Pfam" id="PF00248"/>
    </source>
</evidence>
<evidence type="ECO:0000256" key="5">
    <source>
        <dbReference type="PIRSR" id="PIRSR000097-2"/>
    </source>
</evidence>
<dbReference type="InterPro" id="IPR018170">
    <property type="entry name" value="Aldo/ket_reductase_CS"/>
</dbReference>
<organism evidence="8 9">
    <name type="scientific">Candidatus Dojkabacteria bacterium</name>
    <dbReference type="NCBI Taxonomy" id="2099670"/>
    <lineage>
        <taxon>Bacteria</taxon>
        <taxon>Candidatus Dojkabacteria</taxon>
    </lineage>
</organism>
<dbReference type="FunFam" id="3.20.20.100:FF:000006">
    <property type="entry name" value="Aldo-keto reductase family 1 member A1"/>
    <property type="match status" value="1"/>
</dbReference>
<evidence type="ECO:0000313" key="8">
    <source>
        <dbReference type="EMBL" id="MCA9380178.1"/>
    </source>
</evidence>
<proteinExistence type="inferred from homology"/>
<dbReference type="GO" id="GO:0016491">
    <property type="term" value="F:oxidoreductase activity"/>
    <property type="evidence" value="ECO:0007669"/>
    <property type="project" value="UniProtKB-KW"/>
</dbReference>
<evidence type="ECO:0000256" key="1">
    <source>
        <dbReference type="ARBA" id="ARBA00007905"/>
    </source>
</evidence>
<keyword evidence="3" id="KW-0560">Oxidoreductase</keyword>
<accession>A0A955L0K8</accession>
<dbReference type="SUPFAM" id="SSF51430">
    <property type="entry name" value="NAD(P)-linked oxidoreductase"/>
    <property type="match status" value="1"/>
</dbReference>
<dbReference type="PROSITE" id="PS00063">
    <property type="entry name" value="ALDOKETO_REDUCTASE_3"/>
    <property type="match status" value="1"/>
</dbReference>
<dbReference type="PRINTS" id="PR00069">
    <property type="entry name" value="ALDKETRDTASE"/>
</dbReference>
<dbReference type="AlphaFoldDB" id="A0A955L0K8"/>
<comment type="caution">
    <text evidence="8">The sequence shown here is derived from an EMBL/GenBank/DDBJ whole genome shotgun (WGS) entry which is preliminary data.</text>
</comment>
<dbReference type="PROSITE" id="PS00062">
    <property type="entry name" value="ALDOKETO_REDUCTASE_2"/>
    <property type="match status" value="1"/>
</dbReference>
<keyword evidence="2" id="KW-0521">NADP</keyword>
<dbReference type="Pfam" id="PF00248">
    <property type="entry name" value="Aldo_ket_red"/>
    <property type="match status" value="1"/>
</dbReference>
<dbReference type="Gene3D" id="3.20.20.100">
    <property type="entry name" value="NADP-dependent oxidoreductase domain"/>
    <property type="match status" value="1"/>
</dbReference>
<evidence type="ECO:0000256" key="6">
    <source>
        <dbReference type="PIRSR" id="PIRSR000097-3"/>
    </source>
</evidence>
<reference evidence="8" key="2">
    <citation type="journal article" date="2021" name="Microbiome">
        <title>Successional dynamics and alternative stable states in a saline activated sludge microbial community over 9 years.</title>
        <authorList>
            <person name="Wang Y."/>
            <person name="Ye J."/>
            <person name="Ju F."/>
            <person name="Liu L."/>
            <person name="Boyd J.A."/>
            <person name="Deng Y."/>
            <person name="Parks D.H."/>
            <person name="Jiang X."/>
            <person name="Yin X."/>
            <person name="Woodcroft B.J."/>
            <person name="Tyson G.W."/>
            <person name="Hugenholtz P."/>
            <person name="Polz M.F."/>
            <person name="Zhang T."/>
        </authorList>
    </citation>
    <scope>NUCLEOTIDE SEQUENCE</scope>
    <source>
        <strain evidence="8">HKST-UBA15</strain>
    </source>
</reference>
<feature type="domain" description="NADP-dependent oxidoreductase" evidence="7">
    <location>
        <begin position="18"/>
        <end position="291"/>
    </location>
</feature>
<dbReference type="Proteomes" id="UP000745577">
    <property type="component" value="Unassembled WGS sequence"/>
</dbReference>
<evidence type="ECO:0000256" key="4">
    <source>
        <dbReference type="PIRSR" id="PIRSR000097-1"/>
    </source>
</evidence>
<dbReference type="InterPro" id="IPR020471">
    <property type="entry name" value="AKR"/>
</dbReference>
<feature type="active site" description="Proton donor" evidence="4">
    <location>
        <position position="51"/>
    </location>
</feature>
<gene>
    <name evidence="8" type="ORF">KC675_03290</name>
</gene>